<gene>
    <name evidence="2" type="ORF">EWM57_15485</name>
</gene>
<feature type="transmembrane region" description="Helical" evidence="1">
    <location>
        <begin position="93"/>
        <end position="113"/>
    </location>
</feature>
<keyword evidence="3" id="KW-1185">Reference proteome</keyword>
<accession>A0A4Q5L8P1</accession>
<keyword evidence="1" id="KW-1133">Transmembrane helix</keyword>
<keyword evidence="1" id="KW-0472">Membrane</keyword>
<dbReference type="OrthoDB" id="651989at2"/>
<keyword evidence="1" id="KW-0812">Transmembrane</keyword>
<feature type="transmembrane region" description="Helical" evidence="1">
    <location>
        <begin position="6"/>
        <end position="26"/>
    </location>
</feature>
<evidence type="ECO:0000313" key="3">
    <source>
        <dbReference type="Proteomes" id="UP000294155"/>
    </source>
</evidence>
<feature type="transmembrane region" description="Helical" evidence="1">
    <location>
        <begin position="154"/>
        <end position="180"/>
    </location>
</feature>
<protein>
    <submittedName>
        <fullName evidence="2">Uncharacterized protein</fullName>
    </submittedName>
</protein>
<dbReference type="RefSeq" id="WP_129922069.1">
    <property type="nucleotide sequence ID" value="NZ_SEWE01000036.1"/>
</dbReference>
<feature type="transmembrane region" description="Helical" evidence="1">
    <location>
        <begin position="192"/>
        <end position="212"/>
    </location>
</feature>
<evidence type="ECO:0000256" key="1">
    <source>
        <dbReference type="SAM" id="Phobius"/>
    </source>
</evidence>
<dbReference type="EMBL" id="SEWE01000036">
    <property type="protein sequence ID" value="RYU78045.1"/>
    <property type="molecule type" value="Genomic_DNA"/>
</dbReference>
<dbReference type="Proteomes" id="UP000294155">
    <property type="component" value="Unassembled WGS sequence"/>
</dbReference>
<dbReference type="AlphaFoldDB" id="A0A4Q5L8P1"/>
<feature type="transmembrane region" description="Helical" evidence="1">
    <location>
        <begin position="38"/>
        <end position="57"/>
    </location>
</feature>
<feature type="transmembrane region" description="Helical" evidence="1">
    <location>
        <begin position="125"/>
        <end position="142"/>
    </location>
</feature>
<evidence type="ECO:0000313" key="2">
    <source>
        <dbReference type="EMBL" id="RYU78045.1"/>
    </source>
</evidence>
<comment type="caution">
    <text evidence="2">The sequence shown here is derived from an EMBL/GenBank/DDBJ whole genome shotgun (WGS) entry which is preliminary data.</text>
</comment>
<reference evidence="2 3" key="1">
    <citation type="submission" date="2019-02" db="EMBL/GenBank/DDBJ databases">
        <title>Bacterial novel species isolated from soil.</title>
        <authorList>
            <person name="Jung H.-Y."/>
        </authorList>
    </citation>
    <scope>NUCLEOTIDE SEQUENCE [LARGE SCALE GENOMIC DNA]</scope>
    <source>
        <strain evidence="2 3">1-3-3-3</strain>
    </source>
</reference>
<name>A0A4Q5L8P1_9BACT</name>
<proteinExistence type="predicted"/>
<sequence>MPSTLVQWIMLCAPVPLATAGLVGAVRWRHLGPSMRWLTGLVWFGLLMELVSRWMMLQKMPNLILSPLDTLAEFVGLTWIYGRELRPWPITRYVPAAIGLFAVLTGISIFTQLHSVQFSPVQHSIESITLLVLALLYLYKLSHGTAVRQLEREPMFWVSAGVLLYFAGDVLIFIFSNYLLQQYSRAVNIQVWAVHAVLFMILCSCYTIALWLSPRPSN</sequence>
<organism evidence="2 3">
    <name type="scientific">Hymenobacter persicinus</name>
    <dbReference type="NCBI Taxonomy" id="2025506"/>
    <lineage>
        <taxon>Bacteria</taxon>
        <taxon>Pseudomonadati</taxon>
        <taxon>Bacteroidota</taxon>
        <taxon>Cytophagia</taxon>
        <taxon>Cytophagales</taxon>
        <taxon>Hymenobacteraceae</taxon>
        <taxon>Hymenobacter</taxon>
    </lineage>
</organism>